<dbReference type="AlphaFoldDB" id="A0A445BMG4"/>
<accession>A0A445BMG4</accession>
<dbReference type="InterPro" id="IPR001280">
    <property type="entry name" value="PSI_PsaA/B"/>
</dbReference>
<keyword evidence="3" id="KW-1185">Reference proteome</keyword>
<organism evidence="2 3">
    <name type="scientific">Arachis hypogaea</name>
    <name type="common">Peanut</name>
    <dbReference type="NCBI Taxonomy" id="3818"/>
    <lineage>
        <taxon>Eukaryota</taxon>
        <taxon>Viridiplantae</taxon>
        <taxon>Streptophyta</taxon>
        <taxon>Embryophyta</taxon>
        <taxon>Tracheophyta</taxon>
        <taxon>Spermatophyta</taxon>
        <taxon>Magnoliopsida</taxon>
        <taxon>eudicotyledons</taxon>
        <taxon>Gunneridae</taxon>
        <taxon>Pentapetalae</taxon>
        <taxon>rosids</taxon>
        <taxon>fabids</taxon>
        <taxon>Fabales</taxon>
        <taxon>Fabaceae</taxon>
        <taxon>Papilionoideae</taxon>
        <taxon>50 kb inversion clade</taxon>
        <taxon>dalbergioids sensu lato</taxon>
        <taxon>Dalbergieae</taxon>
        <taxon>Pterocarpus clade</taxon>
        <taxon>Arachis</taxon>
    </lineage>
</organism>
<dbReference type="STRING" id="3818.A0A445BMG4"/>
<gene>
    <name evidence="2" type="ORF">Ahy_A09g045489</name>
</gene>
<keyword evidence="1" id="KW-0472">Membrane</keyword>
<feature type="transmembrane region" description="Helical" evidence="1">
    <location>
        <begin position="380"/>
        <end position="398"/>
    </location>
</feature>
<dbReference type="PRINTS" id="PR00257">
    <property type="entry name" value="PHOTSYSPSAAB"/>
</dbReference>
<protein>
    <recommendedName>
        <fullName evidence="4">Photosystem I</fullName>
    </recommendedName>
</protein>
<feature type="transmembrane region" description="Helical" evidence="1">
    <location>
        <begin position="43"/>
        <end position="63"/>
    </location>
</feature>
<name>A0A445BMG4_ARAHY</name>
<comment type="caution">
    <text evidence="2">The sequence shown here is derived from an EMBL/GenBank/DDBJ whole genome shotgun (WGS) entry which is preliminary data.</text>
</comment>
<dbReference type="InterPro" id="IPR036408">
    <property type="entry name" value="PSI_PsaA/B_sf"/>
</dbReference>
<dbReference type="GO" id="GO:0009535">
    <property type="term" value="C:chloroplast thylakoid membrane"/>
    <property type="evidence" value="ECO:0007669"/>
    <property type="project" value="TreeGrafter"/>
</dbReference>
<dbReference type="SUPFAM" id="SSF81558">
    <property type="entry name" value="Photosystem I subunits PsaA/PsaB"/>
    <property type="match status" value="1"/>
</dbReference>
<evidence type="ECO:0008006" key="4">
    <source>
        <dbReference type="Google" id="ProtNLM"/>
    </source>
</evidence>
<dbReference type="Gene3D" id="1.20.1130.10">
    <property type="entry name" value="Photosystem I PsaA/PsaB"/>
    <property type="match status" value="2"/>
</dbReference>
<feature type="transmembrane region" description="Helical" evidence="1">
    <location>
        <begin position="224"/>
        <end position="242"/>
    </location>
</feature>
<evidence type="ECO:0000313" key="3">
    <source>
        <dbReference type="Proteomes" id="UP000289738"/>
    </source>
</evidence>
<feature type="transmembrane region" description="Helical" evidence="1">
    <location>
        <begin position="126"/>
        <end position="147"/>
    </location>
</feature>
<sequence>MYRTNWGIGHGIKEILEAHKGPFTGQGHKGLYEILTTSWHAQLSINLAMLGSLTIVVAHHMYSMPPYPYLATDYGTQLSLFTHHMWIGGFLIVGAAAHAAIFMVRDYDPTTRYNDLLDRVLRHRDAIISHLNWVCIFLGFHSFGLYIHNDTMSALGRPQDMFSDTAIQLQPVFAQWIQNTHALAPNTTAPSATTSTSLTWGGGDLVAVGGKVALLPIPLGTADFLVHHIHAFTVHVTVLILLKGVLFARSSRLIPDKANLGFRFPCDGLGRGGTCQVSAWDHVFLGLFWMYNAISVVIFHFSWKMQSDSYGSSLSAYGLFFLGAHFVWAFSLMFLFSGRGYWQELIESIVWAHNKLKVAPATQPRALSIVQGRAVGVTHYLLGGIATTWAFFLARIIAVG</sequence>
<dbReference type="EMBL" id="SDMP01000009">
    <property type="protein sequence ID" value="RYR39854.1"/>
    <property type="molecule type" value="Genomic_DNA"/>
</dbReference>
<reference evidence="2 3" key="1">
    <citation type="submission" date="2019-01" db="EMBL/GenBank/DDBJ databases">
        <title>Sequencing of cultivated peanut Arachis hypogaea provides insights into genome evolution and oil improvement.</title>
        <authorList>
            <person name="Chen X."/>
        </authorList>
    </citation>
    <scope>NUCLEOTIDE SEQUENCE [LARGE SCALE GENOMIC DNA]</scope>
    <source>
        <strain evidence="3">cv. Fuhuasheng</strain>
        <tissue evidence="2">Leaves</tissue>
    </source>
</reference>
<dbReference type="PANTHER" id="PTHR30128:SF19">
    <property type="entry name" value="PHOTOSYSTEM I P700 CHLOROPHYLL A APOPROTEIN A1-RELATED"/>
    <property type="match status" value="1"/>
</dbReference>
<dbReference type="Proteomes" id="UP000289738">
    <property type="component" value="Chromosome A09"/>
</dbReference>
<dbReference type="Pfam" id="PF00223">
    <property type="entry name" value="PsaA_PsaB"/>
    <property type="match status" value="2"/>
</dbReference>
<feature type="transmembrane region" description="Helical" evidence="1">
    <location>
        <begin position="315"/>
        <end position="336"/>
    </location>
</feature>
<feature type="transmembrane region" description="Helical" evidence="1">
    <location>
        <begin position="283"/>
        <end position="303"/>
    </location>
</feature>
<evidence type="ECO:0000256" key="1">
    <source>
        <dbReference type="SAM" id="Phobius"/>
    </source>
</evidence>
<dbReference type="GO" id="GO:0015979">
    <property type="term" value="P:photosynthesis"/>
    <property type="evidence" value="ECO:0007669"/>
    <property type="project" value="InterPro"/>
</dbReference>
<feature type="transmembrane region" description="Helical" evidence="1">
    <location>
        <begin position="83"/>
        <end position="105"/>
    </location>
</feature>
<dbReference type="PANTHER" id="PTHR30128">
    <property type="entry name" value="OUTER MEMBRANE PROTEIN, OMPA-RELATED"/>
    <property type="match status" value="1"/>
</dbReference>
<keyword evidence="1" id="KW-0812">Transmembrane</keyword>
<proteinExistence type="predicted"/>
<keyword evidence="1" id="KW-1133">Transmembrane helix</keyword>
<evidence type="ECO:0000313" key="2">
    <source>
        <dbReference type="EMBL" id="RYR39854.1"/>
    </source>
</evidence>